<gene>
    <name evidence="2" type="ORF">Q2362_08215</name>
</gene>
<evidence type="ECO:0000313" key="3">
    <source>
        <dbReference type="Proteomes" id="UP001171111"/>
    </source>
</evidence>
<dbReference type="SUPFAM" id="SSF143011">
    <property type="entry name" value="RelE-like"/>
    <property type="match status" value="1"/>
</dbReference>
<name>A0ABT8TBE6_9BACT</name>
<protein>
    <submittedName>
        <fullName evidence="2">Type II toxin-antitoxin system RelE/ParE family toxin</fullName>
    </submittedName>
</protein>
<dbReference type="Proteomes" id="UP001171111">
    <property type="component" value="Unassembled WGS sequence"/>
</dbReference>
<dbReference type="Gene3D" id="3.30.2310.20">
    <property type="entry name" value="RelE-like"/>
    <property type="match status" value="1"/>
</dbReference>
<evidence type="ECO:0000313" key="2">
    <source>
        <dbReference type="EMBL" id="MDO2410068.1"/>
    </source>
</evidence>
<organism evidence="2 3">
    <name type="scientific">Campylobacter magnus</name>
    <dbReference type="NCBI Taxonomy" id="3026462"/>
    <lineage>
        <taxon>Bacteria</taxon>
        <taxon>Pseudomonadati</taxon>
        <taxon>Campylobacterota</taxon>
        <taxon>Epsilonproteobacteria</taxon>
        <taxon>Campylobacterales</taxon>
        <taxon>Campylobacteraceae</taxon>
        <taxon>Campylobacter</taxon>
    </lineage>
</organism>
<evidence type="ECO:0000256" key="1">
    <source>
        <dbReference type="ARBA" id="ARBA00022649"/>
    </source>
</evidence>
<comment type="caution">
    <text evidence="2">The sequence shown here is derived from an EMBL/GenBank/DDBJ whole genome shotgun (WGS) entry which is preliminary data.</text>
</comment>
<dbReference type="EMBL" id="JAULJQ010000012">
    <property type="protein sequence ID" value="MDO2410068.1"/>
    <property type="molecule type" value="Genomic_DNA"/>
</dbReference>
<accession>A0ABT8TBE6</accession>
<dbReference type="Pfam" id="PF05016">
    <property type="entry name" value="ParE_toxin"/>
    <property type="match status" value="1"/>
</dbReference>
<dbReference type="InterPro" id="IPR035093">
    <property type="entry name" value="RelE/ParE_toxin_dom_sf"/>
</dbReference>
<keyword evidence="1" id="KW-1277">Toxin-antitoxin system</keyword>
<dbReference type="RefSeq" id="WP_302244851.1">
    <property type="nucleotide sequence ID" value="NZ_JAULJQ010000012.1"/>
</dbReference>
<sequence>MKIIYSKKFQNSLANIVDFIAQDSPKRAREFVINLKSQLETIAFMPYKHRKNFIANDENIRDFIFKGYVIIFEINENIEILNIYKHSLPKL</sequence>
<proteinExistence type="predicted"/>
<dbReference type="InterPro" id="IPR007712">
    <property type="entry name" value="RelE/ParE_toxin"/>
</dbReference>
<keyword evidence="3" id="KW-1185">Reference proteome</keyword>
<reference evidence="2 3" key="1">
    <citation type="submission" date="2023-06" db="EMBL/GenBank/DDBJ databases">
        <title>Campylobacter magnum sp. nov., isolated from cecal contents of domestic pigs (Sus scrofa domesticus).</title>
        <authorList>
            <person name="Papic B."/>
            <person name="Gruntar I."/>
        </authorList>
    </citation>
    <scope>NUCLEOTIDE SEQUENCE [LARGE SCALE GENOMIC DNA]</scope>
    <source>
        <strain evidence="3">34484-21</strain>
    </source>
</reference>